<keyword evidence="4 8" id="KW-0732">Signal</keyword>
<evidence type="ECO:0000256" key="8">
    <source>
        <dbReference type="SAM" id="SignalP"/>
    </source>
</evidence>
<reference evidence="10 11" key="1">
    <citation type="submission" date="2021-12" db="EMBL/GenBank/DDBJ databases">
        <title>Genome sequencing of bacteria with rrn-lacking chromosome and rrn-plasmid.</title>
        <authorList>
            <person name="Anda M."/>
            <person name="Iwasaki W."/>
        </authorList>
    </citation>
    <scope>NUCLEOTIDE SEQUENCE [LARGE SCALE GENOMIC DNA]</scope>
    <source>
        <strain evidence="10 11">DSM 100852</strain>
    </source>
</reference>
<comment type="cofactor">
    <cofactor evidence="1">
        <name>Ca(2+)</name>
        <dbReference type="ChEBI" id="CHEBI:29108"/>
    </cofactor>
</comment>
<dbReference type="Gene3D" id="3.40.720.10">
    <property type="entry name" value="Alkaline Phosphatase, subunit A"/>
    <property type="match status" value="1"/>
</dbReference>
<evidence type="ECO:0000259" key="9">
    <source>
        <dbReference type="Pfam" id="PF00884"/>
    </source>
</evidence>
<organism evidence="10 11">
    <name type="scientific">Fulvitalea axinellae</name>
    <dbReference type="NCBI Taxonomy" id="1182444"/>
    <lineage>
        <taxon>Bacteria</taxon>
        <taxon>Pseudomonadati</taxon>
        <taxon>Bacteroidota</taxon>
        <taxon>Cytophagia</taxon>
        <taxon>Cytophagales</taxon>
        <taxon>Persicobacteraceae</taxon>
        <taxon>Fulvitalea</taxon>
    </lineage>
</organism>
<keyword evidence="6" id="KW-0106">Calcium</keyword>
<dbReference type="PANTHER" id="PTHR42693">
    <property type="entry name" value="ARYLSULFATASE FAMILY MEMBER"/>
    <property type="match status" value="1"/>
</dbReference>
<proteinExistence type="inferred from homology"/>
<feature type="chain" id="PRO_5043695200" evidence="8">
    <location>
        <begin position="29"/>
        <end position="493"/>
    </location>
</feature>
<dbReference type="RefSeq" id="WP_338392882.1">
    <property type="nucleotide sequence ID" value="NZ_AP025314.1"/>
</dbReference>
<evidence type="ECO:0000256" key="3">
    <source>
        <dbReference type="ARBA" id="ARBA00022723"/>
    </source>
</evidence>
<evidence type="ECO:0000256" key="5">
    <source>
        <dbReference type="ARBA" id="ARBA00022801"/>
    </source>
</evidence>
<keyword evidence="5" id="KW-0378">Hydrolase</keyword>
<protein>
    <submittedName>
        <fullName evidence="10">Choline-sulfatase</fullName>
    </submittedName>
</protein>
<sequence>MFSPKRLFKQTLGLLSLAGALTLSRVNAYGQTQTEKPNFLFIFADDLTYEGIRSLGDLKIKTPNLDKLVKEGTTFTHTYNMGAWNGAVCMASRAMINTGMYVWKTQDHMNEFRKNPQVKESHPFWSEMMSNAGYETYFTGKWHVGVKPQQIFDNVTDVRGGMPNQTKEGYNRPLSEDDKNWLPWDKTKNGFWKGGQHWTEKLGDTGVRYIEQASNKDKPFFMYLAFNAAHDPRQAPKEYVDMYPLKKIKTPKNFMADYPDFKTLFPKGNMRDERLAPFPRTEYSVKVNRQEYYALITYMDEQIGRILDALEKSGKADNTYIVFTADHGLSVGHHGLLGKQNMYDHSIRVPFMVVGPNVPKNRKIKTPIYLQAVMPTALEVAGVQQPSYVDFKSVLPVIRGERKSNLEAVYGGFMAQQRCVIQDNYKLILYPKSGVVKLFNMKKDANEMKNLAEKPEHKARIKQMFEKLKDLQKENGDKLDLDQAYPALASANI</sequence>
<keyword evidence="11" id="KW-1185">Reference proteome</keyword>
<dbReference type="KEGG" id="fax:FUAX_38160"/>
<name>A0AAU9CGR3_9BACT</name>
<feature type="domain" description="Sulfatase N-terminal" evidence="9">
    <location>
        <begin position="37"/>
        <end position="383"/>
    </location>
</feature>
<evidence type="ECO:0000313" key="10">
    <source>
        <dbReference type="EMBL" id="BDD11384.1"/>
    </source>
</evidence>
<dbReference type="InterPro" id="IPR000917">
    <property type="entry name" value="Sulfatase_N"/>
</dbReference>
<gene>
    <name evidence="10" type="ORF">FUAX_38160</name>
</gene>
<feature type="signal peptide" evidence="8">
    <location>
        <begin position="1"/>
        <end position="28"/>
    </location>
</feature>
<dbReference type="PANTHER" id="PTHR42693:SF42">
    <property type="entry name" value="ARYLSULFATASE G"/>
    <property type="match status" value="1"/>
</dbReference>
<evidence type="ECO:0000256" key="2">
    <source>
        <dbReference type="ARBA" id="ARBA00008779"/>
    </source>
</evidence>
<dbReference type="CDD" id="cd16155">
    <property type="entry name" value="sulfatase_like"/>
    <property type="match status" value="1"/>
</dbReference>
<feature type="region of interest" description="Disordered" evidence="7">
    <location>
        <begin position="156"/>
        <end position="175"/>
    </location>
</feature>
<dbReference type="Proteomes" id="UP001348817">
    <property type="component" value="Chromosome"/>
</dbReference>
<dbReference type="EMBL" id="AP025314">
    <property type="protein sequence ID" value="BDD11384.1"/>
    <property type="molecule type" value="Genomic_DNA"/>
</dbReference>
<comment type="similarity">
    <text evidence="2">Belongs to the sulfatase family.</text>
</comment>
<evidence type="ECO:0000313" key="11">
    <source>
        <dbReference type="Proteomes" id="UP001348817"/>
    </source>
</evidence>
<dbReference type="GO" id="GO:0046872">
    <property type="term" value="F:metal ion binding"/>
    <property type="evidence" value="ECO:0007669"/>
    <property type="project" value="UniProtKB-KW"/>
</dbReference>
<evidence type="ECO:0000256" key="6">
    <source>
        <dbReference type="ARBA" id="ARBA00022837"/>
    </source>
</evidence>
<dbReference type="InterPro" id="IPR050738">
    <property type="entry name" value="Sulfatase"/>
</dbReference>
<evidence type="ECO:0000256" key="7">
    <source>
        <dbReference type="SAM" id="MobiDB-lite"/>
    </source>
</evidence>
<dbReference type="InterPro" id="IPR017850">
    <property type="entry name" value="Alkaline_phosphatase_core_sf"/>
</dbReference>
<dbReference type="Pfam" id="PF00884">
    <property type="entry name" value="Sulfatase"/>
    <property type="match status" value="1"/>
</dbReference>
<evidence type="ECO:0000256" key="4">
    <source>
        <dbReference type="ARBA" id="ARBA00022729"/>
    </source>
</evidence>
<accession>A0AAU9CGR3</accession>
<dbReference type="GO" id="GO:0004065">
    <property type="term" value="F:arylsulfatase activity"/>
    <property type="evidence" value="ECO:0007669"/>
    <property type="project" value="TreeGrafter"/>
</dbReference>
<dbReference type="SUPFAM" id="SSF53649">
    <property type="entry name" value="Alkaline phosphatase-like"/>
    <property type="match status" value="1"/>
</dbReference>
<evidence type="ECO:0000256" key="1">
    <source>
        <dbReference type="ARBA" id="ARBA00001913"/>
    </source>
</evidence>
<keyword evidence="3" id="KW-0479">Metal-binding</keyword>
<dbReference type="AlphaFoldDB" id="A0AAU9CGR3"/>